<dbReference type="GO" id="GO:0000139">
    <property type="term" value="C:Golgi membrane"/>
    <property type="evidence" value="ECO:0007669"/>
    <property type="project" value="UniProtKB-SubCell"/>
</dbReference>
<dbReference type="GO" id="GO:0006688">
    <property type="term" value="P:glycosphingolipid biosynthetic process"/>
    <property type="evidence" value="ECO:0007669"/>
    <property type="project" value="TreeGrafter"/>
</dbReference>
<evidence type="ECO:0000259" key="7">
    <source>
        <dbReference type="Pfam" id="PF04572"/>
    </source>
</evidence>
<keyword evidence="3" id="KW-0328">Glycosyltransferase</keyword>
<reference evidence="8 9" key="1">
    <citation type="journal article" date="2024" name="BMC Genomics">
        <title>De novo assembly and annotation of Popillia japonica's genome with initial clues to its potential as an invasive pest.</title>
        <authorList>
            <person name="Cucini C."/>
            <person name="Boschi S."/>
            <person name="Funari R."/>
            <person name="Cardaioli E."/>
            <person name="Iannotti N."/>
            <person name="Marturano G."/>
            <person name="Paoli F."/>
            <person name="Bruttini M."/>
            <person name="Carapelli A."/>
            <person name="Frati F."/>
            <person name="Nardi F."/>
        </authorList>
    </citation>
    <scope>NUCLEOTIDE SEQUENCE [LARGE SCALE GENOMIC DNA]</scope>
    <source>
        <strain evidence="8">DMR45628</strain>
    </source>
</reference>
<comment type="similarity">
    <text evidence="2">Belongs to the glycosyltransferase 32 family.</text>
</comment>
<keyword evidence="9" id="KW-1185">Reference proteome</keyword>
<name>A0AAW1M338_POPJA</name>
<evidence type="ECO:0000256" key="6">
    <source>
        <dbReference type="ARBA" id="ARBA00023136"/>
    </source>
</evidence>
<dbReference type="Pfam" id="PF04488">
    <property type="entry name" value="Gly_transf_sug"/>
    <property type="match status" value="1"/>
</dbReference>
<evidence type="ECO:0000256" key="3">
    <source>
        <dbReference type="ARBA" id="ARBA00022676"/>
    </source>
</evidence>
<dbReference type="Gene3D" id="3.90.550.20">
    <property type="match status" value="1"/>
</dbReference>
<dbReference type="InterPro" id="IPR007652">
    <property type="entry name" value="A1-4-GlycosylTfrase_dom"/>
</dbReference>
<dbReference type="AlphaFoldDB" id="A0AAW1M338"/>
<comment type="subcellular location">
    <subcellularLocation>
        <location evidence="1">Golgi apparatus membrane</location>
        <topology evidence="1">Single-pass type II membrane protein</topology>
    </subcellularLocation>
</comment>
<keyword evidence="4" id="KW-0808">Transferase</keyword>
<evidence type="ECO:0000256" key="2">
    <source>
        <dbReference type="ARBA" id="ARBA00009003"/>
    </source>
</evidence>
<comment type="caution">
    <text evidence="8">The sequence shown here is derived from an EMBL/GenBank/DDBJ whole genome shotgun (WGS) entry which is preliminary data.</text>
</comment>
<dbReference type="InterPro" id="IPR029044">
    <property type="entry name" value="Nucleotide-diphossugar_trans"/>
</dbReference>
<sequence>MNASLNMILRAIHKRKVLLLVLFSFTLMCVINLLTEELLLRKLYFFLISKTEVYCYRMPGETLRDILDIDPPRGNSIFFHETSCNSYQYGKIVITKREACAIESAAKLNRNRSVYVLFTSPGVIRYEGTESDNVIRSLLTYDNVHLLHVNIDNYTRNTPIENLYEEGHLEYSYYAQSHMSDLLRYLTLWRYGGIYLDLDVIVIKPFTMLPKNFAGAESHNFVAAGVLSFSNDEKGHRFATACLHDLKSSYQYRDWGHNGPGVITRLLQDLCNAKYAREMLNKPCNGFKVYPPSYFYPVPWRHWKKYFQENFSEEVFALSENSYTIHVWNKLSAIERLPITSNSSYMIYARKFCPKVYQSINGFF</sequence>
<evidence type="ECO:0000256" key="1">
    <source>
        <dbReference type="ARBA" id="ARBA00004323"/>
    </source>
</evidence>
<dbReference type="Proteomes" id="UP001458880">
    <property type="component" value="Unassembled WGS sequence"/>
</dbReference>
<keyword evidence="6" id="KW-0472">Membrane</keyword>
<dbReference type="PANTHER" id="PTHR12042">
    <property type="entry name" value="LACTOSYLCERAMIDE 4-ALPHA-GALACTOSYLTRANSFERASE ALPHA- 1,4-GALACTOSYLTRANSFERASE"/>
    <property type="match status" value="1"/>
</dbReference>
<accession>A0AAW1M338</accession>
<evidence type="ECO:0000313" key="8">
    <source>
        <dbReference type="EMBL" id="KAK9739361.1"/>
    </source>
</evidence>
<feature type="domain" description="Alpha 1,4-glycosyltransferase" evidence="7">
    <location>
        <begin position="233"/>
        <end position="359"/>
    </location>
</feature>
<dbReference type="Pfam" id="PF04572">
    <property type="entry name" value="Gb3_synth"/>
    <property type="match status" value="1"/>
</dbReference>
<dbReference type="SUPFAM" id="SSF53448">
    <property type="entry name" value="Nucleotide-diphospho-sugar transferases"/>
    <property type="match status" value="1"/>
</dbReference>
<organism evidence="8 9">
    <name type="scientific">Popillia japonica</name>
    <name type="common">Japanese beetle</name>
    <dbReference type="NCBI Taxonomy" id="7064"/>
    <lineage>
        <taxon>Eukaryota</taxon>
        <taxon>Metazoa</taxon>
        <taxon>Ecdysozoa</taxon>
        <taxon>Arthropoda</taxon>
        <taxon>Hexapoda</taxon>
        <taxon>Insecta</taxon>
        <taxon>Pterygota</taxon>
        <taxon>Neoptera</taxon>
        <taxon>Endopterygota</taxon>
        <taxon>Coleoptera</taxon>
        <taxon>Polyphaga</taxon>
        <taxon>Scarabaeiformia</taxon>
        <taxon>Scarabaeidae</taxon>
        <taxon>Rutelinae</taxon>
        <taxon>Popillia</taxon>
    </lineage>
</organism>
<dbReference type="PANTHER" id="PTHR12042:SF21">
    <property type="entry name" value="ALPHA1,4-GALACTOSYLTRANSFERASE 1-RELATED"/>
    <property type="match status" value="1"/>
</dbReference>
<dbReference type="InterPro" id="IPR051981">
    <property type="entry name" value="Glycosyltransf_32"/>
</dbReference>
<dbReference type="EMBL" id="JASPKY010000076">
    <property type="protein sequence ID" value="KAK9739361.1"/>
    <property type="molecule type" value="Genomic_DNA"/>
</dbReference>
<evidence type="ECO:0000256" key="4">
    <source>
        <dbReference type="ARBA" id="ARBA00022679"/>
    </source>
</evidence>
<keyword evidence="5" id="KW-0333">Golgi apparatus</keyword>
<evidence type="ECO:0000313" key="9">
    <source>
        <dbReference type="Proteomes" id="UP001458880"/>
    </source>
</evidence>
<protein>
    <submittedName>
        <fullName evidence="8">Glycosyltransferase sugar-binding region containing DXD motif</fullName>
    </submittedName>
</protein>
<evidence type="ECO:0000256" key="5">
    <source>
        <dbReference type="ARBA" id="ARBA00023034"/>
    </source>
</evidence>
<dbReference type="GO" id="GO:0035248">
    <property type="term" value="F:alpha-1,4-N-acetylgalactosaminyltransferase activity"/>
    <property type="evidence" value="ECO:0007669"/>
    <property type="project" value="TreeGrafter"/>
</dbReference>
<gene>
    <name evidence="8" type="ORF">QE152_g9100</name>
</gene>
<proteinExistence type="inferred from homology"/>
<dbReference type="InterPro" id="IPR007577">
    <property type="entry name" value="GlycoTrfase_DXD_sugar-bd_CS"/>
</dbReference>